<evidence type="ECO:0000313" key="1">
    <source>
        <dbReference type="EMBL" id="GBM20854.1"/>
    </source>
</evidence>
<dbReference type="AlphaFoldDB" id="A0A4Y2DYX6"/>
<gene>
    <name evidence="1" type="ORF">AVEN_224103_1</name>
</gene>
<sequence>MVCGLRQSEKCSTLFSWENSTLEEKEHPTESFKGLNAFLKVEQINTLTAIKKYESKQVFQLQLVKLRSDRRGRQLSWYPSPPNFSTTSSGRTVWSPRIDFNVPGPNTWQIFSRIGLESAPLQPRPVFRQAPPAAPE</sequence>
<dbReference type="Proteomes" id="UP000499080">
    <property type="component" value="Unassembled WGS sequence"/>
</dbReference>
<proteinExistence type="predicted"/>
<name>A0A4Y2DYX6_ARAVE</name>
<evidence type="ECO:0000313" key="2">
    <source>
        <dbReference type="Proteomes" id="UP000499080"/>
    </source>
</evidence>
<reference evidence="1 2" key="1">
    <citation type="journal article" date="2019" name="Sci. Rep.">
        <title>Orb-weaving spider Araneus ventricosus genome elucidates the spidroin gene catalogue.</title>
        <authorList>
            <person name="Kono N."/>
            <person name="Nakamura H."/>
            <person name="Ohtoshi R."/>
            <person name="Moran D.A.P."/>
            <person name="Shinohara A."/>
            <person name="Yoshida Y."/>
            <person name="Fujiwara M."/>
            <person name="Mori M."/>
            <person name="Tomita M."/>
            <person name="Arakawa K."/>
        </authorList>
    </citation>
    <scope>NUCLEOTIDE SEQUENCE [LARGE SCALE GENOMIC DNA]</scope>
</reference>
<keyword evidence="2" id="KW-1185">Reference proteome</keyword>
<accession>A0A4Y2DYX6</accession>
<protein>
    <submittedName>
        <fullName evidence="1">Uncharacterized protein</fullName>
    </submittedName>
</protein>
<dbReference type="EMBL" id="BGPR01000449">
    <property type="protein sequence ID" value="GBM20854.1"/>
    <property type="molecule type" value="Genomic_DNA"/>
</dbReference>
<comment type="caution">
    <text evidence="1">The sequence shown here is derived from an EMBL/GenBank/DDBJ whole genome shotgun (WGS) entry which is preliminary data.</text>
</comment>
<organism evidence="1 2">
    <name type="scientific">Araneus ventricosus</name>
    <name type="common">Orbweaver spider</name>
    <name type="synonym">Epeira ventricosa</name>
    <dbReference type="NCBI Taxonomy" id="182803"/>
    <lineage>
        <taxon>Eukaryota</taxon>
        <taxon>Metazoa</taxon>
        <taxon>Ecdysozoa</taxon>
        <taxon>Arthropoda</taxon>
        <taxon>Chelicerata</taxon>
        <taxon>Arachnida</taxon>
        <taxon>Araneae</taxon>
        <taxon>Araneomorphae</taxon>
        <taxon>Entelegynae</taxon>
        <taxon>Araneoidea</taxon>
        <taxon>Araneidae</taxon>
        <taxon>Araneus</taxon>
    </lineage>
</organism>